<dbReference type="InterPro" id="IPR007052">
    <property type="entry name" value="CS_dom"/>
</dbReference>
<dbReference type="EMBL" id="LR788618">
    <property type="protein sequence ID" value="CAB3264480.1"/>
    <property type="molecule type" value="mRNA"/>
</dbReference>
<gene>
    <name evidence="7" type="primary">Nudcd1</name>
</gene>
<dbReference type="GO" id="GO:0005634">
    <property type="term" value="C:nucleus"/>
    <property type="evidence" value="ECO:0007669"/>
    <property type="project" value="UniProtKB-SubCell"/>
</dbReference>
<keyword evidence="4" id="KW-0963">Cytoplasm</keyword>
<dbReference type="PANTHER" id="PTHR21664:SF1">
    <property type="entry name" value="NUDC DOMAIN-CONTAINING PROTEIN 1"/>
    <property type="match status" value="1"/>
</dbReference>
<dbReference type="AlphaFoldDB" id="A0A6F9DN67"/>
<dbReference type="Pfam" id="PF04969">
    <property type="entry name" value="CS"/>
    <property type="match status" value="1"/>
</dbReference>
<evidence type="ECO:0000256" key="1">
    <source>
        <dbReference type="ARBA" id="ARBA00004123"/>
    </source>
</evidence>
<dbReference type="InterPro" id="IPR037895">
    <property type="entry name" value="NUDCD1"/>
</dbReference>
<evidence type="ECO:0000259" key="6">
    <source>
        <dbReference type="PROSITE" id="PS51203"/>
    </source>
</evidence>
<keyword evidence="5" id="KW-0539">Nucleus</keyword>
<sequence>MNSKQNLTSVDLRPDRKLIDVNFDSYKLSLTPLPSFRAAFNCGLQKVEVSEEHATYEKIRCLTLHNYLSIDPWNLDCAYLVDAHGCIRRFYVSVESHIEPAQIVFTFGVDNTARPKLPPCILFPSPHIAIASDGIGSFFVLRTAVRSERSAEKWSIIFNEESTDPCLLLHSVFRDNGTHYLDLLLLRFGKPSNDDDKKVNIVIDWVCLEKPENTEKFDVSGIKTFEGKSVPNYAAISADCSELYIASTFPFKHIPGWGNEEEVQLADDSETNESKDGTEPPYKWKQTAEDVTISIPLPEGINKSCVVYSLNSSKLSIALRDPKTNEANTILAGEMYMEAEAEASSWMIDGDTLIVTIQKKIEGHTWAMVIEGDNRGEMEVNPEEVARVHQQLAHLTSETLNTEKSEGQLFNSGEIEECDSYYDSEASLVRFDASTNKFTHSANISSLKWLFNLSSSPNESPCVVLRHDVDAVVWQPTAPNPLKGSNRIIWKHQATFNALGYVHASKTNLKFCGAAPDASYAALCECQRRIFVYRQPTALASPLRNRSSGEVVRKVSLQQVATLPNNEDVYGFAVSNDRMYVLTESELVVFKVGVDAGA</sequence>
<comment type="subcellular location">
    <subcellularLocation>
        <location evidence="2">Cytoplasm</location>
    </subcellularLocation>
    <subcellularLocation>
        <location evidence="1">Nucleus</location>
    </subcellularLocation>
</comment>
<protein>
    <recommendedName>
        <fullName evidence="3">NudC domain-containing protein 1</fullName>
    </recommendedName>
</protein>
<dbReference type="GO" id="GO:0005737">
    <property type="term" value="C:cytoplasm"/>
    <property type="evidence" value="ECO:0007669"/>
    <property type="project" value="UniProtKB-SubCell"/>
</dbReference>
<evidence type="ECO:0000256" key="4">
    <source>
        <dbReference type="ARBA" id="ARBA00022490"/>
    </source>
</evidence>
<dbReference type="InterPro" id="IPR008978">
    <property type="entry name" value="HSP20-like_chaperone"/>
</dbReference>
<proteinExistence type="evidence at transcript level"/>
<dbReference type="PANTHER" id="PTHR21664">
    <property type="entry name" value="CHRONIC MYELOGENOUS LEUKEMIA TUMOR ANTIGEN 66"/>
    <property type="match status" value="1"/>
</dbReference>
<accession>A0A6F9DN67</accession>
<reference evidence="7" key="1">
    <citation type="submission" date="2020-04" db="EMBL/GenBank/DDBJ databases">
        <authorList>
            <person name="Neveu A P."/>
        </authorList>
    </citation>
    <scope>NUCLEOTIDE SEQUENCE</scope>
    <source>
        <tissue evidence="7">Whole embryo</tissue>
    </source>
</reference>
<evidence type="ECO:0000256" key="3">
    <source>
        <dbReference type="ARBA" id="ARBA00018915"/>
    </source>
</evidence>
<dbReference type="CDD" id="cd06467">
    <property type="entry name" value="p23_NUDC_like"/>
    <property type="match status" value="1"/>
</dbReference>
<evidence type="ECO:0000256" key="2">
    <source>
        <dbReference type="ARBA" id="ARBA00004496"/>
    </source>
</evidence>
<dbReference type="Gene3D" id="2.60.40.790">
    <property type="match status" value="1"/>
</dbReference>
<organism evidence="7">
    <name type="scientific">Phallusia mammillata</name>
    <dbReference type="NCBI Taxonomy" id="59560"/>
    <lineage>
        <taxon>Eukaryota</taxon>
        <taxon>Metazoa</taxon>
        <taxon>Chordata</taxon>
        <taxon>Tunicata</taxon>
        <taxon>Ascidiacea</taxon>
        <taxon>Phlebobranchia</taxon>
        <taxon>Ascidiidae</taxon>
        <taxon>Phallusia</taxon>
    </lineage>
</organism>
<feature type="domain" description="CS" evidence="6">
    <location>
        <begin position="277"/>
        <end position="370"/>
    </location>
</feature>
<dbReference type="PROSITE" id="PS51203">
    <property type="entry name" value="CS"/>
    <property type="match status" value="1"/>
</dbReference>
<evidence type="ECO:0000313" key="7">
    <source>
        <dbReference type="EMBL" id="CAB3264480.1"/>
    </source>
</evidence>
<name>A0A6F9DN67_9ASCI</name>
<dbReference type="SUPFAM" id="SSF49764">
    <property type="entry name" value="HSP20-like chaperones"/>
    <property type="match status" value="1"/>
</dbReference>
<evidence type="ECO:0000256" key="5">
    <source>
        <dbReference type="ARBA" id="ARBA00023242"/>
    </source>
</evidence>